<reference evidence="1 2" key="1">
    <citation type="submission" date="2020-11" db="EMBL/GenBank/DDBJ databases">
        <title>Algicoccus daihaiensis sp.nov., isolated from Daihai Lake in Inner Mongolia.</title>
        <authorList>
            <person name="Kai J."/>
        </authorList>
    </citation>
    <scope>NUCLEOTIDE SEQUENCE [LARGE SCALE GENOMIC DNA]</scope>
    <source>
        <strain evidence="2">f23</strain>
    </source>
</reference>
<dbReference type="EMBL" id="CP063982">
    <property type="protein sequence ID" value="UOD50413.1"/>
    <property type="molecule type" value="Genomic_DNA"/>
</dbReference>
<gene>
    <name evidence="1" type="ORF">DHf2319_00240</name>
</gene>
<sequence>MTTSRRKFQRPLGVRRYKKLFVIATEGTKTEPIYFRMFNDDALIVRINCLKGNVGSAPLKVLKRMTDHLQRENLRPSDQAWLVVDKDQWTEDQLGKLHQWSLKQRNYGFALSNPKFEYWLLLHFEEGIGVASSRDCTERLKRWLPDYDKGLDTRKTGRPQINAAIKRAKIRDHQTCEDWPRSFGQTTVYRLVENILNTHVEQAA</sequence>
<evidence type="ECO:0000313" key="2">
    <source>
        <dbReference type="Proteomes" id="UP000831607"/>
    </source>
</evidence>
<evidence type="ECO:0000313" key="1">
    <source>
        <dbReference type="EMBL" id="UOD50413.1"/>
    </source>
</evidence>
<protein>
    <submittedName>
        <fullName evidence="1">RloB domain-containing protein</fullName>
    </submittedName>
</protein>
<keyword evidence="2" id="KW-1185">Reference proteome</keyword>
<dbReference type="Proteomes" id="UP000831607">
    <property type="component" value="Chromosome"/>
</dbReference>
<accession>A0ABY4AJF1</accession>
<name>A0ABY4AJF1_9BURK</name>
<proteinExistence type="predicted"/>
<dbReference type="InterPro" id="IPR025591">
    <property type="entry name" value="RloB"/>
</dbReference>
<organism evidence="1 2">
    <name type="scientific">Orrella daihaiensis</name>
    <dbReference type="NCBI Taxonomy" id="2782176"/>
    <lineage>
        <taxon>Bacteria</taxon>
        <taxon>Pseudomonadati</taxon>
        <taxon>Pseudomonadota</taxon>
        <taxon>Betaproteobacteria</taxon>
        <taxon>Burkholderiales</taxon>
        <taxon>Alcaligenaceae</taxon>
        <taxon>Orrella</taxon>
    </lineage>
</organism>
<dbReference type="Pfam" id="PF13707">
    <property type="entry name" value="RloB"/>
    <property type="match status" value="1"/>
</dbReference>
<dbReference type="RefSeq" id="WP_243478814.1">
    <property type="nucleotide sequence ID" value="NZ_CP063982.1"/>
</dbReference>